<dbReference type="EMBL" id="BPVZ01000114">
    <property type="protein sequence ID" value="GKV36073.1"/>
    <property type="molecule type" value="Genomic_DNA"/>
</dbReference>
<sequence length="39" mass="4642">MELTIGKSLLPIANKRSRSWQKSFQRRAMKKKRIIGARR</sequence>
<keyword evidence="2" id="KW-1185">Reference proteome</keyword>
<gene>
    <name evidence="1" type="ORF">SLEP1_g44247</name>
</gene>
<comment type="caution">
    <text evidence="1">The sequence shown here is derived from an EMBL/GenBank/DDBJ whole genome shotgun (WGS) entry which is preliminary data.</text>
</comment>
<organism evidence="1 2">
    <name type="scientific">Rubroshorea leprosula</name>
    <dbReference type="NCBI Taxonomy" id="152421"/>
    <lineage>
        <taxon>Eukaryota</taxon>
        <taxon>Viridiplantae</taxon>
        <taxon>Streptophyta</taxon>
        <taxon>Embryophyta</taxon>
        <taxon>Tracheophyta</taxon>
        <taxon>Spermatophyta</taxon>
        <taxon>Magnoliopsida</taxon>
        <taxon>eudicotyledons</taxon>
        <taxon>Gunneridae</taxon>
        <taxon>Pentapetalae</taxon>
        <taxon>rosids</taxon>
        <taxon>malvids</taxon>
        <taxon>Malvales</taxon>
        <taxon>Dipterocarpaceae</taxon>
        <taxon>Rubroshorea</taxon>
    </lineage>
</organism>
<evidence type="ECO:0000313" key="1">
    <source>
        <dbReference type="EMBL" id="GKV36073.1"/>
    </source>
</evidence>
<evidence type="ECO:0000313" key="2">
    <source>
        <dbReference type="Proteomes" id="UP001054252"/>
    </source>
</evidence>
<dbReference type="AlphaFoldDB" id="A0AAV5LFN8"/>
<name>A0AAV5LFN8_9ROSI</name>
<proteinExistence type="predicted"/>
<protein>
    <submittedName>
        <fullName evidence="1">Uncharacterized protein</fullName>
    </submittedName>
</protein>
<dbReference type="Proteomes" id="UP001054252">
    <property type="component" value="Unassembled WGS sequence"/>
</dbReference>
<accession>A0AAV5LFN8</accession>
<reference evidence="1 2" key="1">
    <citation type="journal article" date="2021" name="Commun. Biol.">
        <title>The genome of Shorea leprosula (Dipterocarpaceae) highlights the ecological relevance of drought in aseasonal tropical rainforests.</title>
        <authorList>
            <person name="Ng K.K.S."/>
            <person name="Kobayashi M.J."/>
            <person name="Fawcett J.A."/>
            <person name="Hatakeyama M."/>
            <person name="Paape T."/>
            <person name="Ng C.H."/>
            <person name="Ang C.C."/>
            <person name="Tnah L.H."/>
            <person name="Lee C.T."/>
            <person name="Nishiyama T."/>
            <person name="Sese J."/>
            <person name="O'Brien M.J."/>
            <person name="Copetti D."/>
            <person name="Mohd Noor M.I."/>
            <person name="Ong R.C."/>
            <person name="Putra M."/>
            <person name="Sireger I.Z."/>
            <person name="Indrioko S."/>
            <person name="Kosugi Y."/>
            <person name="Izuno A."/>
            <person name="Isagi Y."/>
            <person name="Lee S.L."/>
            <person name="Shimizu K.K."/>
        </authorList>
    </citation>
    <scope>NUCLEOTIDE SEQUENCE [LARGE SCALE GENOMIC DNA]</scope>
    <source>
        <strain evidence="1">214</strain>
    </source>
</reference>